<name>A0ABT4H845_PAEAL</name>
<evidence type="ECO:0000313" key="3">
    <source>
        <dbReference type="Proteomes" id="UP001527181"/>
    </source>
</evidence>
<dbReference type="EMBL" id="JAMDNP010000196">
    <property type="protein sequence ID" value="MCY9765155.1"/>
    <property type="molecule type" value="Genomic_DNA"/>
</dbReference>
<keyword evidence="1" id="KW-0472">Membrane</keyword>
<dbReference type="Proteomes" id="UP001527181">
    <property type="component" value="Unassembled WGS sequence"/>
</dbReference>
<comment type="caution">
    <text evidence="2">The sequence shown here is derived from an EMBL/GenBank/DDBJ whole genome shotgun (WGS) entry which is preliminary data.</text>
</comment>
<feature type="transmembrane region" description="Helical" evidence="1">
    <location>
        <begin position="138"/>
        <end position="157"/>
    </location>
</feature>
<keyword evidence="1" id="KW-1133">Transmembrane helix</keyword>
<reference evidence="2 3" key="1">
    <citation type="submission" date="2022-05" db="EMBL/GenBank/DDBJ databases">
        <title>Genome Sequencing of Bee-Associated Microbes.</title>
        <authorList>
            <person name="Dunlap C."/>
        </authorList>
    </citation>
    <scope>NUCLEOTIDE SEQUENCE [LARGE SCALE GENOMIC DNA]</scope>
    <source>
        <strain evidence="2 3">NRRL B-04010</strain>
    </source>
</reference>
<dbReference type="InterPro" id="IPR010090">
    <property type="entry name" value="Phage_tape_meas"/>
</dbReference>
<feature type="non-terminal residue" evidence="2">
    <location>
        <position position="1"/>
    </location>
</feature>
<dbReference type="NCBIfam" id="TIGR01760">
    <property type="entry name" value="tape_meas_TP901"/>
    <property type="match status" value="1"/>
</dbReference>
<organism evidence="2 3">
    <name type="scientific">Paenibacillus alvei</name>
    <name type="common">Bacillus alvei</name>
    <dbReference type="NCBI Taxonomy" id="44250"/>
    <lineage>
        <taxon>Bacteria</taxon>
        <taxon>Bacillati</taxon>
        <taxon>Bacillota</taxon>
        <taxon>Bacilli</taxon>
        <taxon>Bacillales</taxon>
        <taxon>Paenibacillaceae</taxon>
        <taxon>Paenibacillus</taxon>
    </lineage>
</organism>
<keyword evidence="3" id="KW-1185">Reference proteome</keyword>
<feature type="transmembrane region" description="Helical" evidence="1">
    <location>
        <begin position="163"/>
        <end position="182"/>
    </location>
</feature>
<proteinExistence type="predicted"/>
<evidence type="ECO:0000256" key="1">
    <source>
        <dbReference type="SAM" id="Phobius"/>
    </source>
</evidence>
<dbReference type="RefSeq" id="WP_268600836.1">
    <property type="nucleotide sequence ID" value="NZ_JAMDNP010000196.1"/>
</dbReference>
<sequence length="250" mass="26498">TDANNQLLSMPQILGLLRGKFGETVDAAEKMQLQKAFGTDEAVALIDLLYGKTGDLQNNILMLYGSLGKGKQVALGMANAINETEGEKYTRLTQRVQNLKEKIGNGLLPAYNDLMSKGEGVLASIASWIDENQELTKVISIVILTVGLLLAGLGTLIGAIGGVGLIVTKTVGFFVGFYRTLLKIPSMLTTIRIMSMYAGDGMRAAFRGIGTVTKGAVTGIKNVALGMVNMARQAIVTTVTAMPGLIASVW</sequence>
<keyword evidence="1" id="KW-0812">Transmembrane</keyword>
<gene>
    <name evidence="2" type="ORF">M5X12_32170</name>
</gene>
<feature type="non-terminal residue" evidence="2">
    <location>
        <position position="250"/>
    </location>
</feature>
<evidence type="ECO:0000313" key="2">
    <source>
        <dbReference type="EMBL" id="MCY9765155.1"/>
    </source>
</evidence>
<protein>
    <submittedName>
        <fullName evidence="2">Phage tail tape measure protein</fullName>
    </submittedName>
</protein>
<accession>A0ABT4H845</accession>